<dbReference type="EMBL" id="JBBPBN010000060">
    <property type="protein sequence ID" value="KAK8987459.1"/>
    <property type="molecule type" value="Genomic_DNA"/>
</dbReference>
<reference evidence="1 2" key="1">
    <citation type="journal article" date="2024" name="G3 (Bethesda)">
        <title>Genome assembly of Hibiscus sabdariffa L. provides insights into metabolisms of medicinal natural products.</title>
        <authorList>
            <person name="Kim T."/>
        </authorList>
    </citation>
    <scope>NUCLEOTIDE SEQUENCE [LARGE SCALE GENOMIC DNA]</scope>
    <source>
        <strain evidence="1">TK-2024</strain>
        <tissue evidence="1">Old leaves</tissue>
    </source>
</reference>
<evidence type="ECO:0000313" key="2">
    <source>
        <dbReference type="Proteomes" id="UP001396334"/>
    </source>
</evidence>
<name>A0ABR2PGA6_9ROSI</name>
<gene>
    <name evidence="1" type="ORF">V6N11_027210</name>
</gene>
<keyword evidence="2" id="KW-1185">Reference proteome</keyword>
<sequence length="111" mass="11591">MEDLKRNVQGERVAILNANPQLFYMGNSSEGLIHDYGTDPNNLAFDANMNMMDGGFIVPPPGYNPNPTDGYIVDPAQGYNNINPAGGSNANSLGAHGFGGNGPQGFGGGVF</sequence>
<comment type="caution">
    <text evidence="1">The sequence shown here is derived from an EMBL/GenBank/DDBJ whole genome shotgun (WGS) entry which is preliminary data.</text>
</comment>
<dbReference type="Proteomes" id="UP001396334">
    <property type="component" value="Unassembled WGS sequence"/>
</dbReference>
<accession>A0ABR2PGA6</accession>
<protein>
    <submittedName>
        <fullName evidence="1">Uncharacterized protein</fullName>
    </submittedName>
</protein>
<organism evidence="1 2">
    <name type="scientific">Hibiscus sabdariffa</name>
    <name type="common">roselle</name>
    <dbReference type="NCBI Taxonomy" id="183260"/>
    <lineage>
        <taxon>Eukaryota</taxon>
        <taxon>Viridiplantae</taxon>
        <taxon>Streptophyta</taxon>
        <taxon>Embryophyta</taxon>
        <taxon>Tracheophyta</taxon>
        <taxon>Spermatophyta</taxon>
        <taxon>Magnoliopsida</taxon>
        <taxon>eudicotyledons</taxon>
        <taxon>Gunneridae</taxon>
        <taxon>Pentapetalae</taxon>
        <taxon>rosids</taxon>
        <taxon>malvids</taxon>
        <taxon>Malvales</taxon>
        <taxon>Malvaceae</taxon>
        <taxon>Malvoideae</taxon>
        <taxon>Hibiscus</taxon>
    </lineage>
</organism>
<evidence type="ECO:0000313" key="1">
    <source>
        <dbReference type="EMBL" id="KAK8987459.1"/>
    </source>
</evidence>
<proteinExistence type="predicted"/>